<dbReference type="EMBL" id="NPIC01000002">
    <property type="protein sequence ID" value="RDL39488.1"/>
    <property type="molecule type" value="Genomic_DNA"/>
</dbReference>
<evidence type="ECO:0000313" key="5">
    <source>
        <dbReference type="EMBL" id="RDL39488.1"/>
    </source>
</evidence>
<dbReference type="STRING" id="2656787.A0A370TVJ5"/>
<protein>
    <submittedName>
        <fullName evidence="5">Uncharacterized protein</fullName>
    </submittedName>
</protein>
<keyword evidence="2 3" id="KW-0040">ANK repeat</keyword>
<feature type="repeat" description="ANK" evidence="3">
    <location>
        <begin position="237"/>
        <end position="271"/>
    </location>
</feature>
<dbReference type="Proteomes" id="UP000254866">
    <property type="component" value="Unassembled WGS sequence"/>
</dbReference>
<dbReference type="InterPro" id="IPR002110">
    <property type="entry name" value="Ankyrin_rpt"/>
</dbReference>
<evidence type="ECO:0000313" key="6">
    <source>
        <dbReference type="Proteomes" id="UP000254866"/>
    </source>
</evidence>
<organism evidence="5 6">
    <name type="scientific">Venustampulla echinocandica</name>
    <dbReference type="NCBI Taxonomy" id="2656787"/>
    <lineage>
        <taxon>Eukaryota</taxon>
        <taxon>Fungi</taxon>
        <taxon>Dikarya</taxon>
        <taxon>Ascomycota</taxon>
        <taxon>Pezizomycotina</taxon>
        <taxon>Leotiomycetes</taxon>
        <taxon>Helotiales</taxon>
        <taxon>Pleuroascaceae</taxon>
        <taxon>Venustampulla</taxon>
    </lineage>
</organism>
<evidence type="ECO:0000256" key="2">
    <source>
        <dbReference type="ARBA" id="ARBA00023043"/>
    </source>
</evidence>
<dbReference type="InterPro" id="IPR036770">
    <property type="entry name" value="Ankyrin_rpt-contain_sf"/>
</dbReference>
<feature type="region of interest" description="Disordered" evidence="4">
    <location>
        <begin position="1"/>
        <end position="27"/>
    </location>
</feature>
<dbReference type="OrthoDB" id="426293at2759"/>
<dbReference type="InterPro" id="IPR050745">
    <property type="entry name" value="Multifunctional_regulatory"/>
</dbReference>
<dbReference type="SUPFAM" id="SSF48403">
    <property type="entry name" value="Ankyrin repeat"/>
    <property type="match status" value="1"/>
</dbReference>
<evidence type="ECO:0000256" key="3">
    <source>
        <dbReference type="PROSITE-ProRule" id="PRU00023"/>
    </source>
</evidence>
<dbReference type="Gene3D" id="1.25.40.20">
    <property type="entry name" value="Ankyrin repeat-containing domain"/>
    <property type="match status" value="2"/>
</dbReference>
<gene>
    <name evidence="5" type="ORF">BP5553_03828</name>
</gene>
<dbReference type="PROSITE" id="PS50088">
    <property type="entry name" value="ANK_REPEAT"/>
    <property type="match status" value="1"/>
</dbReference>
<dbReference type="PANTHER" id="PTHR24189:SF50">
    <property type="entry name" value="ANKYRIN REPEAT AND SOCS BOX PROTEIN 2"/>
    <property type="match status" value="1"/>
</dbReference>
<dbReference type="GeneID" id="43596677"/>
<reference evidence="5 6" key="1">
    <citation type="journal article" date="2018" name="IMA Fungus">
        <title>IMA Genome-F 9: Draft genome sequence of Annulohypoxylon stygium, Aspergillus mulundensis, Berkeleyomyces basicola (syn. Thielaviopsis basicola), Ceratocystis smalleyi, two Cercospora beticola strains, Coleophoma cylindrospora, Fusarium fracticaudum, Phialophora cf. hyalina, and Morchella septimelata.</title>
        <authorList>
            <person name="Wingfield B.D."/>
            <person name="Bills G.F."/>
            <person name="Dong Y."/>
            <person name="Huang W."/>
            <person name="Nel W.J."/>
            <person name="Swalarsk-Parry B.S."/>
            <person name="Vaghefi N."/>
            <person name="Wilken P.M."/>
            <person name="An Z."/>
            <person name="de Beer Z.W."/>
            <person name="De Vos L."/>
            <person name="Chen L."/>
            <person name="Duong T.A."/>
            <person name="Gao Y."/>
            <person name="Hammerbacher A."/>
            <person name="Kikkert J.R."/>
            <person name="Li Y."/>
            <person name="Li H."/>
            <person name="Li K."/>
            <person name="Li Q."/>
            <person name="Liu X."/>
            <person name="Ma X."/>
            <person name="Naidoo K."/>
            <person name="Pethybridge S.J."/>
            <person name="Sun J."/>
            <person name="Steenkamp E.T."/>
            <person name="van der Nest M.A."/>
            <person name="van Wyk S."/>
            <person name="Wingfield M.J."/>
            <person name="Xiong C."/>
            <person name="Yue Q."/>
            <person name="Zhang X."/>
        </authorList>
    </citation>
    <scope>NUCLEOTIDE SEQUENCE [LARGE SCALE GENOMIC DNA]</scope>
    <source>
        <strain evidence="5 6">BP 5553</strain>
    </source>
</reference>
<dbReference type="Pfam" id="PF00023">
    <property type="entry name" value="Ank"/>
    <property type="match status" value="1"/>
</dbReference>
<keyword evidence="6" id="KW-1185">Reference proteome</keyword>
<dbReference type="PANTHER" id="PTHR24189">
    <property type="entry name" value="MYOTROPHIN"/>
    <property type="match status" value="1"/>
</dbReference>
<dbReference type="RefSeq" id="XP_031872144.1">
    <property type="nucleotide sequence ID" value="XM_032012451.1"/>
</dbReference>
<feature type="compositionally biased region" description="Polar residues" evidence="4">
    <location>
        <begin position="14"/>
        <end position="23"/>
    </location>
</feature>
<evidence type="ECO:0000256" key="4">
    <source>
        <dbReference type="SAM" id="MobiDB-lite"/>
    </source>
</evidence>
<name>A0A370TVJ5_9HELO</name>
<comment type="caution">
    <text evidence="5">The sequence shown here is derived from an EMBL/GenBank/DDBJ whole genome shotgun (WGS) entry which is preliminary data.</text>
</comment>
<sequence>MASDNVTEGGAAATSPTQPSTSAPRVRKPDFRMIIRNGCRSNDIAEVSKGFELAASKGEKNQALLSWALARAVDFGHVDMARYLIEQEDAPLDTVSPFIVAHNPSTEMFQVLVDHGWDINQNSRDHGVGQGKCLLQHICHDESLVRWCLDHGAKVEGMYTDPYESPPILDMVACRGMISTFELLRSRGAQLGPRTLHRAVDGASSGGGIRMAMVKYLVDDLGLDVNTLDTEEKLPDHWGTPLCYAARWHVGHEAVVRFLLERGADPSIKDIYGNHDAFSLAGFRKNHAVVEVLQEWKENHQGE</sequence>
<accession>A0A370TVJ5</accession>
<dbReference type="SMART" id="SM00248">
    <property type="entry name" value="ANK"/>
    <property type="match status" value="3"/>
</dbReference>
<keyword evidence="1" id="KW-0677">Repeat</keyword>
<dbReference type="AlphaFoldDB" id="A0A370TVJ5"/>
<evidence type="ECO:0000256" key="1">
    <source>
        <dbReference type="ARBA" id="ARBA00022737"/>
    </source>
</evidence>
<proteinExistence type="predicted"/>